<evidence type="ECO:0000259" key="2">
    <source>
        <dbReference type="Pfam" id="PF06985"/>
    </source>
</evidence>
<dbReference type="Proteomes" id="UP000054342">
    <property type="component" value="Unassembled WGS sequence"/>
</dbReference>
<feature type="region of interest" description="Disordered" evidence="1">
    <location>
        <begin position="834"/>
        <end position="854"/>
    </location>
</feature>
<gene>
    <name evidence="3" type="ORF">PV05_07673</name>
</gene>
<dbReference type="AlphaFoldDB" id="A0A0D2F666"/>
<dbReference type="RefSeq" id="XP_013315973.1">
    <property type="nucleotide sequence ID" value="XM_013460519.1"/>
</dbReference>
<dbReference type="InterPro" id="IPR010730">
    <property type="entry name" value="HET"/>
</dbReference>
<dbReference type="PANTHER" id="PTHR39596:SF2">
    <property type="entry name" value="HET DOMAIN PROTEIN (AFU_ORTHOLOGUE AFUA_1G17550)-RELATED"/>
    <property type="match status" value="1"/>
</dbReference>
<dbReference type="OrthoDB" id="2426273at2759"/>
<dbReference type="PANTHER" id="PTHR39596">
    <property type="match status" value="1"/>
</dbReference>
<feature type="domain" description="Heterokaryon incompatibility" evidence="2">
    <location>
        <begin position="350"/>
        <end position="454"/>
    </location>
</feature>
<dbReference type="HOGENOM" id="CLU_009388_3_0_1"/>
<sequence length="871" mass="98569">MDHIPTPEHPFRIIRVPWLSESPTFNVKHESGAFRDFPARHGRKLERLLEADFENKDSAETAAFLQEWLFFGLLASIFQVCGNPFDKGEFVRYTSKLVRRQRKRPFVTTRPLGQRLQQWYDKEKYQPVAVKMDHEDKIRHNYTIVAEVIEAFNQHLEAALNTSAATTLRSCLPGEVELSITILLATVQYFHMVIYDPPKKLKVPQCPWLSSRMVEEGWCTGQVTKLWRRHDNVLTMYYFKLLGPPMAIKDHSLCTQKRCAANDVLEDVYVTPHCPREMSFLHAQVPRMFTKRMSCRCGGFIGPDIDKLDAIIERGDIPLISARCARILPNGKWDESLDLQVVACEPDTPYIAISHVWSDGLGNIKENTLPICQLKGLRTKLQHMITANPEYFEDFFPEGVYMRAARHLDRLYFWMDTLCVPVSNHETRKMAIQDMRAVFETATAVLVKDAELNSQADRYAPVEELTARVAVSPWCGRLWTLQEAAVNDKVFIQLLHDDIAPLDELQEPTRSVVLLTDELLEAESSETPDSGLMTRFIEDKEPQKQIDVDAKFFACPSTILSMNVLPPSLISNPIARQTKAELFLQILTEVQSRETSNSSDEAICLAALLNEDVSQVLNEDDESRRWIAFLLVIEDVISPKILFANLARMNATGYRWAPRTFLKSVEGSELSRVVDTAGPCHGMPRMQMGVDSDSDSASDPPRRRAPSVRIGDLGLVVSYPGFAFHPLLKSLPPEFTFMEEHGKTRYRCITEYAHQQFQAYFGGSPLLPEGSWEKVAPGPSSQVSIVLEEGFSEACAFVRGALLTDCCNKFGIMYGTFICLVLVLRTSRRHSLPNGDLTEKGDMTGRGGHSGGELDMDVDVKYDADQEWCVG</sequence>
<evidence type="ECO:0000313" key="3">
    <source>
        <dbReference type="EMBL" id="KIW55389.1"/>
    </source>
</evidence>
<proteinExistence type="predicted"/>
<evidence type="ECO:0000313" key="4">
    <source>
        <dbReference type="Proteomes" id="UP000054342"/>
    </source>
</evidence>
<evidence type="ECO:0000256" key="1">
    <source>
        <dbReference type="SAM" id="MobiDB-lite"/>
    </source>
</evidence>
<keyword evidence="4" id="KW-1185">Reference proteome</keyword>
<accession>A0A0D2F666</accession>
<protein>
    <recommendedName>
        <fullName evidence="2">Heterokaryon incompatibility domain-containing protein</fullName>
    </recommendedName>
</protein>
<feature type="region of interest" description="Disordered" evidence="1">
    <location>
        <begin position="686"/>
        <end position="705"/>
    </location>
</feature>
<reference evidence="3 4" key="1">
    <citation type="submission" date="2015-01" db="EMBL/GenBank/DDBJ databases">
        <title>The Genome Sequence of Exophiala xenobiotica CBS118157.</title>
        <authorList>
            <consortium name="The Broad Institute Genomics Platform"/>
            <person name="Cuomo C."/>
            <person name="de Hoog S."/>
            <person name="Gorbushina A."/>
            <person name="Stielow B."/>
            <person name="Teixiera M."/>
            <person name="Abouelleil A."/>
            <person name="Chapman S.B."/>
            <person name="Priest M."/>
            <person name="Young S.K."/>
            <person name="Wortman J."/>
            <person name="Nusbaum C."/>
            <person name="Birren B."/>
        </authorList>
    </citation>
    <scope>NUCLEOTIDE SEQUENCE [LARGE SCALE GENOMIC DNA]</scope>
    <source>
        <strain evidence="3 4">CBS 118157</strain>
    </source>
</reference>
<organism evidence="3 4">
    <name type="scientific">Exophiala xenobiotica</name>
    <dbReference type="NCBI Taxonomy" id="348802"/>
    <lineage>
        <taxon>Eukaryota</taxon>
        <taxon>Fungi</taxon>
        <taxon>Dikarya</taxon>
        <taxon>Ascomycota</taxon>
        <taxon>Pezizomycotina</taxon>
        <taxon>Eurotiomycetes</taxon>
        <taxon>Chaetothyriomycetidae</taxon>
        <taxon>Chaetothyriales</taxon>
        <taxon>Herpotrichiellaceae</taxon>
        <taxon>Exophiala</taxon>
    </lineage>
</organism>
<dbReference type="EMBL" id="KN847320">
    <property type="protein sequence ID" value="KIW55389.1"/>
    <property type="molecule type" value="Genomic_DNA"/>
</dbReference>
<dbReference type="STRING" id="348802.A0A0D2F666"/>
<dbReference type="GeneID" id="25329581"/>
<dbReference type="Pfam" id="PF06985">
    <property type="entry name" value="HET"/>
    <property type="match status" value="1"/>
</dbReference>
<name>A0A0D2F666_9EURO</name>